<dbReference type="WBParaSite" id="RSKR_0000127200.1">
    <property type="protein sequence ID" value="RSKR_0000127200.1"/>
    <property type="gene ID" value="RSKR_0000127200"/>
</dbReference>
<dbReference type="Proteomes" id="UP000095286">
    <property type="component" value="Unplaced"/>
</dbReference>
<accession>A0AC35TK28</accession>
<evidence type="ECO:0000313" key="2">
    <source>
        <dbReference type="WBParaSite" id="RSKR_0000127200.1"/>
    </source>
</evidence>
<organism evidence="1 2">
    <name type="scientific">Rhabditophanes sp. KR3021</name>
    <dbReference type="NCBI Taxonomy" id="114890"/>
    <lineage>
        <taxon>Eukaryota</taxon>
        <taxon>Metazoa</taxon>
        <taxon>Ecdysozoa</taxon>
        <taxon>Nematoda</taxon>
        <taxon>Chromadorea</taxon>
        <taxon>Rhabditida</taxon>
        <taxon>Tylenchina</taxon>
        <taxon>Panagrolaimomorpha</taxon>
        <taxon>Strongyloidoidea</taxon>
        <taxon>Alloionematidae</taxon>
        <taxon>Rhabditophanes</taxon>
    </lineage>
</organism>
<reference evidence="2" key="1">
    <citation type="submission" date="2016-11" db="UniProtKB">
        <authorList>
            <consortium name="WormBaseParasite"/>
        </authorList>
    </citation>
    <scope>IDENTIFICATION</scope>
    <source>
        <strain evidence="2">KR3021</strain>
    </source>
</reference>
<protein>
    <submittedName>
        <fullName evidence="2">Uncharacterized protein</fullName>
    </submittedName>
</protein>
<name>A0AC35TK28_9BILA</name>
<sequence>MIPYQNLQTLKVVSNCVGFKRYKAVEMRKLNVIGENSKPNSFGFLLNKQIYNANDALRNRAIIKSDFKGCHKYIDSSTYIAHLYAGSGYVTMTGDDWGVIAMVFPNCKDFKELNDHHSTYPFEYLREQNKIYKQNIKNKWQEYQNSQHLN</sequence>
<proteinExistence type="predicted"/>
<evidence type="ECO:0000313" key="1">
    <source>
        <dbReference type="Proteomes" id="UP000095286"/>
    </source>
</evidence>